<dbReference type="Proteomes" id="UP000316778">
    <property type="component" value="Unassembled WGS sequence"/>
</dbReference>
<dbReference type="GO" id="GO:0046872">
    <property type="term" value="F:metal ion binding"/>
    <property type="evidence" value="ECO:0007669"/>
    <property type="project" value="UniProtKB-KW"/>
</dbReference>
<evidence type="ECO:0000256" key="1">
    <source>
        <dbReference type="ARBA" id="ARBA00022617"/>
    </source>
</evidence>
<keyword evidence="5" id="KW-1133">Transmembrane helix</keyword>
<sequence>MVIRHKKWSFPSHCAAFYFYTAIILLHHQPTIKKMKEHWFPVMLLAIIAVVVAGKSIRAYKRRREADRQFAAWLAAQPVDTVWRGTNASQIPAYSDSGQLIAYGHALITNTARYLGPRGAVARITNGMNCQNCHLDGGTRPFGNNFGRVYATYPQFRARNNGVQSIYARINDCLQRSLNGQPLDSSSREMQAIYAYMQWLGGDVPKGVKRGGTGIKKPPYLDRAADPAAGRIVYNAQCRSCHGSKGQGQRNAEDYGYTYPPLWGPHSYNDGAGLYRLGNFAGFVKYNMPFGTDYHHPQLTDEEAWDVAAFVNSQPRPHKDQSMDWKNVQKKPVDFPFGPYADTFPASQHKYGPFIPILKTKTNE</sequence>
<evidence type="ECO:0000313" key="7">
    <source>
        <dbReference type="EMBL" id="TWI92089.1"/>
    </source>
</evidence>
<evidence type="ECO:0000256" key="2">
    <source>
        <dbReference type="ARBA" id="ARBA00022723"/>
    </source>
</evidence>
<dbReference type="PANTHER" id="PTHR35008:SF9">
    <property type="entry name" value="CYTOCHROME C DOMAIN-CONTAINING PROTEIN"/>
    <property type="match status" value="1"/>
</dbReference>
<evidence type="ECO:0000313" key="8">
    <source>
        <dbReference type="Proteomes" id="UP000316778"/>
    </source>
</evidence>
<feature type="transmembrane region" description="Helical" evidence="5">
    <location>
        <begin position="7"/>
        <end position="26"/>
    </location>
</feature>
<organism evidence="7 8">
    <name type="scientific">Chitinophaga japonensis</name>
    <name type="common">Flexibacter japonensis</name>
    <dbReference type="NCBI Taxonomy" id="104662"/>
    <lineage>
        <taxon>Bacteria</taxon>
        <taxon>Pseudomonadati</taxon>
        <taxon>Bacteroidota</taxon>
        <taxon>Chitinophagia</taxon>
        <taxon>Chitinophagales</taxon>
        <taxon>Chitinophagaceae</taxon>
        <taxon>Chitinophaga</taxon>
    </lineage>
</organism>
<dbReference type="SUPFAM" id="SSF46626">
    <property type="entry name" value="Cytochrome c"/>
    <property type="match status" value="2"/>
</dbReference>
<dbReference type="PROSITE" id="PS51007">
    <property type="entry name" value="CYTC"/>
    <property type="match status" value="1"/>
</dbReference>
<dbReference type="AlphaFoldDB" id="A0A562TEY5"/>
<dbReference type="InterPro" id="IPR009056">
    <property type="entry name" value="Cyt_c-like_dom"/>
</dbReference>
<feature type="transmembrane region" description="Helical" evidence="5">
    <location>
        <begin position="38"/>
        <end position="54"/>
    </location>
</feature>
<feature type="domain" description="Cytochrome c" evidence="6">
    <location>
        <begin position="225"/>
        <end position="315"/>
    </location>
</feature>
<evidence type="ECO:0000256" key="3">
    <source>
        <dbReference type="ARBA" id="ARBA00023004"/>
    </source>
</evidence>
<name>A0A562TEY5_CHIJA</name>
<evidence type="ECO:0000256" key="5">
    <source>
        <dbReference type="SAM" id="Phobius"/>
    </source>
</evidence>
<keyword evidence="3 4" id="KW-0408">Iron</keyword>
<dbReference type="Pfam" id="PF21342">
    <property type="entry name" value="SoxA-TsdA_cyt-c"/>
    <property type="match status" value="1"/>
</dbReference>
<dbReference type="PANTHER" id="PTHR35008">
    <property type="entry name" value="BLL4482 PROTEIN-RELATED"/>
    <property type="match status" value="1"/>
</dbReference>
<accession>A0A562TEY5</accession>
<keyword evidence="5" id="KW-0812">Transmembrane</keyword>
<gene>
    <name evidence="7" type="ORF">LX66_1471</name>
</gene>
<keyword evidence="1 4" id="KW-0349">Heme</keyword>
<proteinExistence type="predicted"/>
<evidence type="ECO:0000259" key="6">
    <source>
        <dbReference type="PROSITE" id="PS51007"/>
    </source>
</evidence>
<dbReference type="Gene3D" id="1.10.760.10">
    <property type="entry name" value="Cytochrome c-like domain"/>
    <property type="match status" value="2"/>
</dbReference>
<dbReference type="InterPro" id="IPR051459">
    <property type="entry name" value="Cytochrome_c-type_DH"/>
</dbReference>
<dbReference type="InterPro" id="IPR036909">
    <property type="entry name" value="Cyt_c-like_dom_sf"/>
</dbReference>
<dbReference type="EMBL" id="VLLG01000002">
    <property type="protein sequence ID" value="TWI92089.1"/>
    <property type="molecule type" value="Genomic_DNA"/>
</dbReference>
<keyword evidence="8" id="KW-1185">Reference proteome</keyword>
<keyword evidence="5" id="KW-0472">Membrane</keyword>
<comment type="caution">
    <text evidence="7">The sequence shown here is derived from an EMBL/GenBank/DDBJ whole genome shotgun (WGS) entry which is preliminary data.</text>
</comment>
<dbReference type="Pfam" id="PF00034">
    <property type="entry name" value="Cytochrom_C"/>
    <property type="match status" value="1"/>
</dbReference>
<reference evidence="7 8" key="1">
    <citation type="journal article" date="2013" name="Stand. Genomic Sci.">
        <title>Genomic Encyclopedia of Type Strains, Phase I: The one thousand microbial genomes (KMG-I) project.</title>
        <authorList>
            <person name="Kyrpides N.C."/>
            <person name="Woyke T."/>
            <person name="Eisen J.A."/>
            <person name="Garrity G."/>
            <person name="Lilburn T.G."/>
            <person name="Beck B.J."/>
            <person name="Whitman W.B."/>
            <person name="Hugenholtz P."/>
            <person name="Klenk H.P."/>
        </authorList>
    </citation>
    <scope>NUCLEOTIDE SEQUENCE [LARGE SCALE GENOMIC DNA]</scope>
    <source>
        <strain evidence="7 8">DSM 13484</strain>
    </source>
</reference>
<evidence type="ECO:0000256" key="4">
    <source>
        <dbReference type="PROSITE-ProRule" id="PRU00433"/>
    </source>
</evidence>
<protein>
    <submittedName>
        <fullName evidence="7">Thiosulfate dehydrogenase</fullName>
    </submittedName>
</protein>
<dbReference type="GO" id="GO:0020037">
    <property type="term" value="F:heme binding"/>
    <property type="evidence" value="ECO:0007669"/>
    <property type="project" value="InterPro"/>
</dbReference>
<keyword evidence="2 4" id="KW-0479">Metal-binding</keyword>
<dbReference type="GO" id="GO:0009055">
    <property type="term" value="F:electron transfer activity"/>
    <property type="evidence" value="ECO:0007669"/>
    <property type="project" value="InterPro"/>
</dbReference>